<feature type="active site" description="Proton donor/acceptor" evidence="11">
    <location>
        <position position="804"/>
    </location>
</feature>
<keyword evidence="7" id="KW-0378">Hydrolase</keyword>
<feature type="signal peptide" evidence="13">
    <location>
        <begin position="1"/>
        <end position="20"/>
    </location>
</feature>
<dbReference type="Gene3D" id="3.30.70.340">
    <property type="entry name" value="Metallocarboxypeptidase-like"/>
    <property type="match status" value="2"/>
</dbReference>
<dbReference type="SUPFAM" id="SSF53187">
    <property type="entry name" value="Zn-dependent exopeptidases"/>
    <property type="match status" value="2"/>
</dbReference>
<evidence type="ECO:0000256" key="1">
    <source>
        <dbReference type="ARBA" id="ARBA00001947"/>
    </source>
</evidence>
<evidence type="ECO:0000256" key="8">
    <source>
        <dbReference type="ARBA" id="ARBA00022833"/>
    </source>
</evidence>
<dbReference type="Proteomes" id="UP001652620">
    <property type="component" value="Chromosome 1"/>
</dbReference>
<dbReference type="GeneID" id="105231167"/>
<accession>A0ABM3JML3</accession>
<evidence type="ECO:0000256" key="7">
    <source>
        <dbReference type="ARBA" id="ARBA00022801"/>
    </source>
</evidence>
<organism evidence="15 16">
    <name type="scientific">Bactrocera dorsalis</name>
    <name type="common">Oriental fruit fly</name>
    <name type="synonym">Dacus dorsalis</name>
    <dbReference type="NCBI Taxonomy" id="27457"/>
    <lineage>
        <taxon>Eukaryota</taxon>
        <taxon>Metazoa</taxon>
        <taxon>Ecdysozoa</taxon>
        <taxon>Arthropoda</taxon>
        <taxon>Hexapoda</taxon>
        <taxon>Insecta</taxon>
        <taxon>Pterygota</taxon>
        <taxon>Neoptera</taxon>
        <taxon>Endopterygota</taxon>
        <taxon>Diptera</taxon>
        <taxon>Brachycera</taxon>
        <taxon>Muscomorpha</taxon>
        <taxon>Tephritoidea</taxon>
        <taxon>Tephritidae</taxon>
        <taxon>Bactrocera</taxon>
        <taxon>Bactrocera</taxon>
    </lineage>
</organism>
<dbReference type="PANTHER" id="PTHR11705:SF123">
    <property type="entry name" value="PEPTIDASE M14 CARBOXYPEPTIDASE A DOMAIN-CONTAINING PROTEIN-RELATED"/>
    <property type="match status" value="1"/>
</dbReference>
<name>A0ABM3JML3_BACDO</name>
<evidence type="ECO:0000313" key="15">
    <source>
        <dbReference type="Proteomes" id="UP001652620"/>
    </source>
</evidence>
<keyword evidence="6 13" id="KW-0732">Signal</keyword>
<dbReference type="InterPro" id="IPR036990">
    <property type="entry name" value="M14A-like_propep"/>
</dbReference>
<dbReference type="SMART" id="SM00631">
    <property type="entry name" value="Zn_pept"/>
    <property type="match status" value="2"/>
</dbReference>
<comment type="similarity">
    <text evidence="2 11">Belongs to the peptidase M14 family.</text>
</comment>
<keyword evidence="9" id="KW-0482">Metalloprotease</keyword>
<keyword evidence="15" id="KW-1185">Reference proteome</keyword>
<feature type="domain" description="Peptidase M14" evidence="14">
    <location>
        <begin position="544"/>
        <end position="838"/>
    </location>
</feature>
<dbReference type="PROSITE" id="PS00132">
    <property type="entry name" value="CARBOXYPEPT_ZN_1"/>
    <property type="match status" value="2"/>
</dbReference>
<evidence type="ECO:0000256" key="10">
    <source>
        <dbReference type="ARBA" id="ARBA00023157"/>
    </source>
</evidence>
<dbReference type="SUPFAM" id="SSF54897">
    <property type="entry name" value="Protease propeptides/inhibitors"/>
    <property type="match status" value="2"/>
</dbReference>
<feature type="chain" id="PRO_5046922284" evidence="13">
    <location>
        <begin position="21"/>
        <end position="850"/>
    </location>
</feature>
<evidence type="ECO:0000256" key="13">
    <source>
        <dbReference type="SAM" id="SignalP"/>
    </source>
</evidence>
<gene>
    <name evidence="16" type="primary">LOC105231167</name>
</gene>
<dbReference type="Pfam" id="PF00246">
    <property type="entry name" value="Peptidase_M14"/>
    <property type="match status" value="2"/>
</dbReference>
<evidence type="ECO:0000256" key="4">
    <source>
        <dbReference type="ARBA" id="ARBA00022670"/>
    </source>
</evidence>
<feature type="active site" description="Proton donor/acceptor" evidence="11">
    <location>
        <position position="377"/>
    </location>
</feature>
<evidence type="ECO:0000313" key="16">
    <source>
        <dbReference type="RefSeq" id="XP_049310477.1"/>
    </source>
</evidence>
<feature type="domain" description="Peptidase M14" evidence="14">
    <location>
        <begin position="117"/>
        <end position="411"/>
    </location>
</feature>
<evidence type="ECO:0000256" key="2">
    <source>
        <dbReference type="ARBA" id="ARBA00005988"/>
    </source>
</evidence>
<comment type="cofactor">
    <cofactor evidence="1">
        <name>Zn(2+)</name>
        <dbReference type="ChEBI" id="CHEBI:29105"/>
    </cofactor>
</comment>
<dbReference type="PROSITE" id="PS52035">
    <property type="entry name" value="PEPTIDASE_M14"/>
    <property type="match status" value="2"/>
</dbReference>
<dbReference type="InterPro" id="IPR000834">
    <property type="entry name" value="Peptidase_M14"/>
</dbReference>
<keyword evidence="10" id="KW-1015">Disulfide bond</keyword>
<evidence type="ECO:0000256" key="3">
    <source>
        <dbReference type="ARBA" id="ARBA00022645"/>
    </source>
</evidence>
<dbReference type="Pfam" id="PF02244">
    <property type="entry name" value="Propep_M14"/>
    <property type="match status" value="2"/>
</dbReference>
<dbReference type="Gene3D" id="3.40.630.10">
    <property type="entry name" value="Zn peptidases"/>
    <property type="match status" value="2"/>
</dbReference>
<keyword evidence="4" id="KW-0645">Protease</keyword>
<dbReference type="CDD" id="cd03860">
    <property type="entry name" value="M14_CP_A-B_like"/>
    <property type="match status" value="2"/>
</dbReference>
<feature type="region of interest" description="Disordered" evidence="12">
    <location>
        <begin position="665"/>
        <end position="686"/>
    </location>
</feature>
<evidence type="ECO:0000256" key="6">
    <source>
        <dbReference type="ARBA" id="ARBA00022729"/>
    </source>
</evidence>
<dbReference type="InterPro" id="IPR057246">
    <property type="entry name" value="CARBOXYPEPT_ZN_1"/>
</dbReference>
<dbReference type="PANTHER" id="PTHR11705">
    <property type="entry name" value="PROTEASE FAMILY M14 CARBOXYPEPTIDASE A,B"/>
    <property type="match status" value="1"/>
</dbReference>
<dbReference type="InterPro" id="IPR003146">
    <property type="entry name" value="M14A_act_pep"/>
</dbReference>
<reference evidence="15" key="1">
    <citation type="submission" date="2025-05" db="UniProtKB">
        <authorList>
            <consortium name="RefSeq"/>
        </authorList>
    </citation>
    <scope>NUCLEOTIDE SEQUENCE [LARGE SCALE GENOMIC DNA]</scope>
</reference>
<keyword evidence="5" id="KW-0479">Metal-binding</keyword>
<protein>
    <submittedName>
        <fullName evidence="16">Uncharacterized protein LOC105231167</fullName>
    </submittedName>
</protein>
<evidence type="ECO:0000256" key="11">
    <source>
        <dbReference type="PROSITE-ProRule" id="PRU01379"/>
    </source>
</evidence>
<sequence>MKSHLFGLAIFAILMAIVSATKVRYDNYKVFKIRTQNLEQQKWIEQLASDSKNFNLWHSGKGEVHIMVNPQKLIYLQNYTRSFNMPFEVMVSNVQSLIDGEQTPKTTDDLNDFGWTRYYPLSAIETFLDNILAKYPEVTSQIDIGTSYEGRKIRGIKISYKEGNPGIFIESNIHAREWITSATATWLINELLTSEDADVRKLAENHDWYIVPVLNVDGFVYTHETDRMWRKTRQPVEGSSCIGADPNRNYNSHWLESGGASSNPCDETYGGPQPFSESEVKGLADYVTSIKDRINIFLAFHSYSQVLLTPYGWTIDPPTNYADLIAVAKAYSDAVLQLPYKTSYTYGATADVMYFASGCANDWAYSEADIPLSYTIEFRDTGRYGFILPPIQILPHCEDTLTGLLALVKKADELGYLEPKYTQPDKMKVSRVMLVFGFLAACLLLAEAAKVRYDNFKVFKIKTANAKQRQVIEGLAENVKGFNLWHSDDKEIHIMVNPEKLIYLQNVTRSYQLPFQVMVSNVQSLIDNEQPKKSTDDLSFGWTSYYPLSAIEAFLDDILAKYPEVTSHIDIGTSYEGRKIRGIKISYKTGNPGIFIESNIHAREWITSATATWYINELLTSTDTDVRALAENYDWYIVPVLNVDGFVYTHETDRMWRKTRQPVEGSSCIGADPNRNSDSHWMESGGASADPCSETYAGTHPFSEPEIKAIADYVTSIKDRINIYLAFHSYSQVLLSPYGHTTEQADNHDDLMAVAKAYSDAVKALPYNTEYTYGTSATAMYYTTGSTRDWVYNEQGIRISYTIEFRDTGRFGFILPAIQILPHCEDTLAGILALVEKAKELQYLELKYTI</sequence>
<evidence type="ECO:0000256" key="9">
    <source>
        <dbReference type="ARBA" id="ARBA00023049"/>
    </source>
</evidence>
<dbReference type="RefSeq" id="XP_049310477.1">
    <property type="nucleotide sequence ID" value="XM_049454520.1"/>
</dbReference>
<dbReference type="PRINTS" id="PR00765">
    <property type="entry name" value="CRBOXYPTASEA"/>
</dbReference>
<keyword evidence="8" id="KW-0862">Zinc</keyword>
<evidence type="ECO:0000259" key="14">
    <source>
        <dbReference type="PROSITE" id="PS52035"/>
    </source>
</evidence>
<proteinExistence type="inferred from homology"/>
<evidence type="ECO:0000256" key="5">
    <source>
        <dbReference type="ARBA" id="ARBA00022723"/>
    </source>
</evidence>
<evidence type="ECO:0000256" key="12">
    <source>
        <dbReference type="SAM" id="MobiDB-lite"/>
    </source>
</evidence>
<keyword evidence="3" id="KW-0121">Carboxypeptidase</keyword>
<reference evidence="16" key="2">
    <citation type="submission" date="2025-08" db="UniProtKB">
        <authorList>
            <consortium name="RefSeq"/>
        </authorList>
    </citation>
    <scope>IDENTIFICATION</scope>
    <source>
        <tissue evidence="16">Adult</tissue>
    </source>
</reference>